<gene>
    <name evidence="5" type="primary">rqcH</name>
    <name evidence="7" type="ORF">MU1_27310</name>
</gene>
<keyword evidence="5" id="KW-0175">Coiled coil</keyword>
<comment type="similarity">
    <text evidence="5">Belongs to the NEMF family.</text>
</comment>
<reference evidence="7 8" key="1">
    <citation type="submission" date="2023-03" db="EMBL/GenBank/DDBJ databases">
        <title>Draft genome sequence of the bacteria which degrade cell wall of Tricholomamatutake.</title>
        <authorList>
            <person name="Konishi Y."/>
            <person name="Fukuta Y."/>
            <person name="Shirasaka N."/>
        </authorList>
    </citation>
    <scope>NUCLEOTIDE SEQUENCE [LARGE SCALE GENOMIC DNA]</scope>
    <source>
        <strain evidence="8">mu1</strain>
    </source>
</reference>
<keyword evidence="4 5" id="KW-0648">Protein biosynthesis</keyword>
<keyword evidence="1 5" id="KW-0820">tRNA-binding</keyword>
<proteinExistence type="inferred from homology"/>
<dbReference type="EMBL" id="BSSQ01000011">
    <property type="protein sequence ID" value="GLX68386.1"/>
    <property type="molecule type" value="Genomic_DNA"/>
</dbReference>
<keyword evidence="8" id="KW-1185">Reference proteome</keyword>
<keyword evidence="2 5" id="KW-0699">rRNA-binding</keyword>
<dbReference type="InterPro" id="IPR051608">
    <property type="entry name" value="RQC_Subunit_NEMF"/>
</dbReference>
<dbReference type="Gene3D" id="1.10.8.50">
    <property type="match status" value="1"/>
</dbReference>
<evidence type="ECO:0000256" key="5">
    <source>
        <dbReference type="HAMAP-Rule" id="MF_00844"/>
    </source>
</evidence>
<name>A0ABQ6GBQ5_9BACL</name>
<evidence type="ECO:0000256" key="3">
    <source>
        <dbReference type="ARBA" id="ARBA00022884"/>
    </source>
</evidence>
<dbReference type="Gene3D" id="3.40.970.40">
    <property type="entry name" value="fibrinogen binding protein from staphylococcus aureus domain like"/>
    <property type="match status" value="1"/>
</dbReference>
<protein>
    <recommendedName>
        <fullName evidence="5">Rqc2 homolog RqcH</fullName>
        <shortName evidence="5">RqcH</shortName>
    </recommendedName>
</protein>
<evidence type="ECO:0000313" key="8">
    <source>
        <dbReference type="Proteomes" id="UP001157114"/>
    </source>
</evidence>
<sequence>MALDGIVIHSIVDELQRCTGARIHKIHQPTDNELVFSIRGNGVQGKLLLSANPTYPRVHWTNATYVNPLEAPMFCMLMRKYCEGGTIEAVRQIGRERIIHIDVRHRDELGDLSLKTIVIEIMGRHSNIILMDPVAGTIHDGIHHVTPAISTFRIVMPGSQYTAPPDQGKTDPLGLASEAAFNAALEHSAATEGAEALAPQKQLVNALSGLSPLLAREIAYRADHGSGSLWDSFQALMNDVRANSYTPTIATDANGKAYFSITPLTHVQGSSETYGTISECLEAYYGDKAERDTVKQRALDLIRFVQNEKAKNEKKMEKHKETIEEAQDSDKYRVLGELLTAYMHQINRGDKSVELINFYDEEQATVTIELDPQLTPSDNAQRYFRKYTKQKNSIAVVEEQMTIARNEIAYMETLLQQLDNASLADIEEIRDELVEQGYLRSRVKRGPKRKKPAKPTLMCYTSSEGASIYVGKNNTQNEYLTNRLASPSDVWLHTKDIPGSHVVIRGGDFGDSTLEEASMLAGYYSQARESSLIPVDYTFIRHVRKPSGAKPGFVIYDHQKTLFITPDEQRIKALPSRSVN</sequence>
<feature type="coiled-coil region" evidence="5">
    <location>
        <begin position="302"/>
        <end position="329"/>
    </location>
</feature>
<feature type="domain" description="NFACT RNA-binding" evidence="6">
    <location>
        <begin position="459"/>
        <end position="547"/>
    </location>
</feature>
<dbReference type="HAMAP" id="MF_00844_B">
    <property type="entry name" value="RqcH_B"/>
    <property type="match status" value="1"/>
</dbReference>
<evidence type="ECO:0000259" key="6">
    <source>
        <dbReference type="Pfam" id="PF05670"/>
    </source>
</evidence>
<dbReference type="Gene3D" id="2.30.310.10">
    <property type="entry name" value="ibrinogen binding protein from staphylococcus aureus domain"/>
    <property type="match status" value="1"/>
</dbReference>
<keyword evidence="3 5" id="KW-0694">RNA-binding</keyword>
<dbReference type="Pfam" id="PF05670">
    <property type="entry name" value="NFACT-R_1"/>
    <property type="match status" value="1"/>
</dbReference>
<comment type="function">
    <text evidence="5">Key component of the ribosome quality control system (RQC), a ribosome-associated complex that mediates the extraction of incompletely synthesized nascent chains from stalled ribosomes and their subsequent degradation. RqcH recruits Ala-charged tRNA, and with RqcP directs the elongation of stalled nascent chains on 50S ribosomal subunits, leading to non-templated C-terminal alanine extensions (Ala tail). The Ala tail promotes nascent chain degradation. May add between 1 and at least 8 Ala residues. Binds to stalled 50S ribosomal subunits.</text>
</comment>
<dbReference type="Pfam" id="PF05833">
    <property type="entry name" value="NFACT_N"/>
    <property type="match status" value="1"/>
</dbReference>
<dbReference type="PANTHER" id="PTHR15239:SF6">
    <property type="entry name" value="RIBOSOME QUALITY CONTROL COMPLEX SUBUNIT NEMF"/>
    <property type="match status" value="1"/>
</dbReference>
<evidence type="ECO:0000256" key="4">
    <source>
        <dbReference type="ARBA" id="ARBA00022917"/>
    </source>
</evidence>
<dbReference type="InterPro" id="IPR043682">
    <property type="entry name" value="RqcH_bacterial"/>
</dbReference>
<dbReference type="RefSeq" id="WP_284239122.1">
    <property type="nucleotide sequence ID" value="NZ_BSSQ01000011.1"/>
</dbReference>
<accession>A0ABQ6GBQ5</accession>
<dbReference type="InterPro" id="IPR008532">
    <property type="entry name" value="NFACT_RNA-bd"/>
</dbReference>
<evidence type="ECO:0000256" key="1">
    <source>
        <dbReference type="ARBA" id="ARBA00022555"/>
    </source>
</evidence>
<evidence type="ECO:0000313" key="7">
    <source>
        <dbReference type="EMBL" id="GLX68386.1"/>
    </source>
</evidence>
<evidence type="ECO:0000256" key="2">
    <source>
        <dbReference type="ARBA" id="ARBA00022730"/>
    </source>
</evidence>
<dbReference type="Proteomes" id="UP001157114">
    <property type="component" value="Unassembled WGS sequence"/>
</dbReference>
<comment type="subunit">
    <text evidence="5">Associates with stalled 50S ribosomal subunits. Binds to RqcP.</text>
</comment>
<dbReference type="PANTHER" id="PTHR15239">
    <property type="entry name" value="NUCLEAR EXPORT MEDIATOR FACTOR NEMF"/>
    <property type="match status" value="1"/>
</dbReference>
<organism evidence="7 8">
    <name type="scientific">Paenibacillus glycanilyticus</name>
    <dbReference type="NCBI Taxonomy" id="126569"/>
    <lineage>
        <taxon>Bacteria</taxon>
        <taxon>Bacillati</taxon>
        <taxon>Bacillota</taxon>
        <taxon>Bacilli</taxon>
        <taxon>Bacillales</taxon>
        <taxon>Paenibacillaceae</taxon>
        <taxon>Paenibacillus</taxon>
    </lineage>
</organism>
<comment type="caution">
    <text evidence="7">The sequence shown here is derived from an EMBL/GenBank/DDBJ whole genome shotgun (WGS) entry which is preliminary data.</text>
</comment>